<accession>A0A914DCK7</accession>
<name>A0A914DCK7_9BILA</name>
<keyword evidence="1" id="KW-0812">Transmembrane</keyword>
<feature type="transmembrane region" description="Helical" evidence="1">
    <location>
        <begin position="40"/>
        <end position="61"/>
    </location>
</feature>
<keyword evidence="1" id="KW-1133">Transmembrane helix</keyword>
<keyword evidence="1" id="KW-0472">Membrane</keyword>
<dbReference type="Proteomes" id="UP000887540">
    <property type="component" value="Unplaced"/>
</dbReference>
<protein>
    <submittedName>
        <fullName evidence="3">Uncharacterized protein</fullName>
    </submittedName>
</protein>
<dbReference type="WBParaSite" id="ACRNAN_scaffold2180.g9933.t1">
    <property type="protein sequence ID" value="ACRNAN_scaffold2180.g9933.t1"/>
    <property type="gene ID" value="ACRNAN_scaffold2180.g9933"/>
</dbReference>
<evidence type="ECO:0000256" key="1">
    <source>
        <dbReference type="SAM" id="Phobius"/>
    </source>
</evidence>
<proteinExistence type="predicted"/>
<evidence type="ECO:0000313" key="2">
    <source>
        <dbReference type="Proteomes" id="UP000887540"/>
    </source>
</evidence>
<reference evidence="3" key="1">
    <citation type="submission" date="2022-11" db="UniProtKB">
        <authorList>
            <consortium name="WormBaseParasite"/>
        </authorList>
    </citation>
    <scope>IDENTIFICATION</scope>
</reference>
<keyword evidence="2" id="KW-1185">Reference proteome</keyword>
<evidence type="ECO:0000313" key="3">
    <source>
        <dbReference type="WBParaSite" id="ACRNAN_scaffold2180.g9933.t1"/>
    </source>
</evidence>
<organism evidence="2 3">
    <name type="scientific">Acrobeloides nanus</name>
    <dbReference type="NCBI Taxonomy" id="290746"/>
    <lineage>
        <taxon>Eukaryota</taxon>
        <taxon>Metazoa</taxon>
        <taxon>Ecdysozoa</taxon>
        <taxon>Nematoda</taxon>
        <taxon>Chromadorea</taxon>
        <taxon>Rhabditida</taxon>
        <taxon>Tylenchina</taxon>
        <taxon>Cephalobomorpha</taxon>
        <taxon>Cephaloboidea</taxon>
        <taxon>Cephalobidae</taxon>
        <taxon>Acrobeloides</taxon>
    </lineage>
</organism>
<dbReference type="AlphaFoldDB" id="A0A914DCK7"/>
<sequence length="109" mass="12702">MPSRDEIIRLIQFALIFFFYASYWIYVELIYAYFQSYTQFTALKTLLLLLEATMNTVINAFNSEIRKTFMGVLKLKENTVALNLNKTSINPNNKPTVIVHSKLSINIKK</sequence>
<feature type="transmembrane region" description="Helical" evidence="1">
    <location>
        <begin position="12"/>
        <end position="34"/>
    </location>
</feature>